<proteinExistence type="predicted"/>
<sequence length="116" mass="13347">MNIVIKHIELIERIDQLIRLQATGSPGALASKLGISKTQVYRLIDIMKDLNAPIIYKIGLQSFIYEEEVRFRFGFVTKDLDAKEVRSIYGGNFIEKNTNFMTASRKMVRWYSSIAV</sequence>
<keyword evidence="2" id="KW-1185">Reference proteome</keyword>
<protein>
    <recommendedName>
        <fullName evidence="3">HTH domain-containing protein</fullName>
    </recommendedName>
</protein>
<evidence type="ECO:0000313" key="2">
    <source>
        <dbReference type="Proteomes" id="UP001327027"/>
    </source>
</evidence>
<dbReference type="EMBL" id="JAYKLX010000003">
    <property type="protein sequence ID" value="MEB3345057.1"/>
    <property type="molecule type" value="Genomic_DNA"/>
</dbReference>
<dbReference type="Proteomes" id="UP001327027">
    <property type="component" value="Unassembled WGS sequence"/>
</dbReference>
<reference evidence="1 2" key="1">
    <citation type="journal article" date="2013" name="Int. J. Syst. Evol. Microbiol.">
        <title>Aquimarina gracilis sp. nov., isolated from the gut microflora of a mussel, Mytilus coruscus, and emended description of Aquimarina spongiae.</title>
        <authorList>
            <person name="Park S.C."/>
            <person name="Choe H.N."/>
            <person name="Baik K.S."/>
            <person name="Seong C.N."/>
        </authorList>
    </citation>
    <scope>NUCLEOTIDE SEQUENCE [LARGE SCALE GENOMIC DNA]</scope>
    <source>
        <strain evidence="1 2">PSC32</strain>
    </source>
</reference>
<accession>A0ABU5ZSN2</accession>
<gene>
    <name evidence="1" type="ORF">U6A24_06275</name>
</gene>
<name>A0ABU5ZSN2_9FLAO</name>
<comment type="caution">
    <text evidence="1">The sequence shown here is derived from an EMBL/GenBank/DDBJ whole genome shotgun (WGS) entry which is preliminary data.</text>
</comment>
<organism evidence="1 2">
    <name type="scientific">Aquimarina gracilis</name>
    <dbReference type="NCBI Taxonomy" id="874422"/>
    <lineage>
        <taxon>Bacteria</taxon>
        <taxon>Pseudomonadati</taxon>
        <taxon>Bacteroidota</taxon>
        <taxon>Flavobacteriia</taxon>
        <taxon>Flavobacteriales</taxon>
        <taxon>Flavobacteriaceae</taxon>
        <taxon>Aquimarina</taxon>
    </lineage>
</organism>
<evidence type="ECO:0000313" key="1">
    <source>
        <dbReference type="EMBL" id="MEB3345057.1"/>
    </source>
</evidence>
<evidence type="ECO:0008006" key="3">
    <source>
        <dbReference type="Google" id="ProtNLM"/>
    </source>
</evidence>
<dbReference type="RefSeq" id="WP_324179092.1">
    <property type="nucleotide sequence ID" value="NZ_BAABAW010000008.1"/>
</dbReference>